<evidence type="ECO:0000256" key="4">
    <source>
        <dbReference type="SAM" id="MobiDB-lite"/>
    </source>
</evidence>
<dbReference type="PROSITE" id="PS00233">
    <property type="entry name" value="CHIT_BIND_RR_1"/>
    <property type="match status" value="1"/>
</dbReference>
<feature type="compositionally biased region" description="Basic and acidic residues" evidence="4">
    <location>
        <begin position="99"/>
        <end position="109"/>
    </location>
</feature>
<sequence length="239" mass="26494">MSAACMVLHQTPLPLPLYHPIQYEEPTQSYNFGYDVDDVHSRDFKSQQDNRRGGIILGQYSLLQPDAITRTVDYRADDHLGFNALVNNERRQNNLLTDRQVENDKDVSDRSTNAGTPSSQPWLISRQHASQTPCLMVLALLAVANADFSSFSYGVADPNSGDYKSQIENRAGDNVQGQYSLLESDGTRRTVDYAAGAEGFNAIVRKDPALIPAAPLALPAASWAAYPRFAYPYPYYGLL</sequence>
<protein>
    <submittedName>
        <fullName evidence="5">Uncharacterized protein</fullName>
    </submittedName>
</protein>
<evidence type="ECO:0000313" key="5">
    <source>
        <dbReference type="EMBL" id="CAH2067437.1"/>
    </source>
</evidence>
<evidence type="ECO:0000256" key="1">
    <source>
        <dbReference type="ARBA" id="ARBA00022460"/>
    </source>
</evidence>
<keyword evidence="1 3" id="KW-0193">Cuticle</keyword>
<evidence type="ECO:0000313" key="6">
    <source>
        <dbReference type="Proteomes" id="UP000837857"/>
    </source>
</evidence>
<keyword evidence="6" id="KW-1185">Reference proteome</keyword>
<organism evidence="5 6">
    <name type="scientific">Iphiclides podalirius</name>
    <name type="common">scarce swallowtail</name>
    <dbReference type="NCBI Taxonomy" id="110791"/>
    <lineage>
        <taxon>Eukaryota</taxon>
        <taxon>Metazoa</taxon>
        <taxon>Ecdysozoa</taxon>
        <taxon>Arthropoda</taxon>
        <taxon>Hexapoda</taxon>
        <taxon>Insecta</taxon>
        <taxon>Pterygota</taxon>
        <taxon>Neoptera</taxon>
        <taxon>Endopterygota</taxon>
        <taxon>Lepidoptera</taxon>
        <taxon>Glossata</taxon>
        <taxon>Ditrysia</taxon>
        <taxon>Papilionoidea</taxon>
        <taxon>Papilionidae</taxon>
        <taxon>Papilioninae</taxon>
        <taxon>Iphiclides</taxon>
    </lineage>
</organism>
<dbReference type="InterPro" id="IPR051217">
    <property type="entry name" value="Insect_Cuticle_Struc_Prot"/>
</dbReference>
<dbReference type="InterPro" id="IPR000618">
    <property type="entry name" value="Insect_cuticle"/>
</dbReference>
<dbReference type="Proteomes" id="UP000837857">
    <property type="component" value="Chromosome 4"/>
</dbReference>
<proteinExistence type="predicted"/>
<gene>
    <name evidence="5" type="ORF">IPOD504_LOCUS13873</name>
</gene>
<feature type="compositionally biased region" description="Polar residues" evidence="4">
    <location>
        <begin position="110"/>
        <end position="124"/>
    </location>
</feature>
<dbReference type="EMBL" id="OW152816">
    <property type="protein sequence ID" value="CAH2067437.1"/>
    <property type="molecule type" value="Genomic_DNA"/>
</dbReference>
<accession>A0ABN8IWR4</accession>
<feature type="region of interest" description="Disordered" evidence="4">
    <location>
        <begin position="93"/>
        <end position="124"/>
    </location>
</feature>
<dbReference type="PANTHER" id="PTHR12236:SF75">
    <property type="entry name" value="CUTICULAR PROTEIN 62BB, ISOFORM A"/>
    <property type="match status" value="1"/>
</dbReference>
<evidence type="ECO:0000256" key="3">
    <source>
        <dbReference type="PROSITE-ProRule" id="PRU00497"/>
    </source>
</evidence>
<evidence type="ECO:0000256" key="2">
    <source>
        <dbReference type="ARBA" id="ARBA00022729"/>
    </source>
</evidence>
<keyword evidence="2" id="KW-0732">Signal</keyword>
<feature type="non-terminal residue" evidence="5">
    <location>
        <position position="239"/>
    </location>
</feature>
<dbReference type="PROSITE" id="PS51155">
    <property type="entry name" value="CHIT_BIND_RR_2"/>
    <property type="match status" value="2"/>
</dbReference>
<name>A0ABN8IWR4_9NEOP</name>
<dbReference type="PANTHER" id="PTHR12236">
    <property type="entry name" value="STRUCTURAL CONTITUENT OF CUTICLE"/>
    <property type="match status" value="1"/>
</dbReference>
<dbReference type="InterPro" id="IPR031311">
    <property type="entry name" value="CHIT_BIND_RR_consensus"/>
</dbReference>
<reference evidence="5" key="1">
    <citation type="submission" date="2022-03" db="EMBL/GenBank/DDBJ databases">
        <authorList>
            <person name="Martin H S."/>
        </authorList>
    </citation>
    <scope>NUCLEOTIDE SEQUENCE</scope>
</reference>
<dbReference type="Pfam" id="PF00379">
    <property type="entry name" value="Chitin_bind_4"/>
    <property type="match status" value="2"/>
</dbReference>